<comment type="caution">
    <text evidence="1">The sequence shown here is derived from an EMBL/GenBank/DDBJ whole genome shotgun (WGS) entry which is preliminary data.</text>
</comment>
<dbReference type="Proteomes" id="UP000006729">
    <property type="component" value="Chromosome 1"/>
</dbReference>
<evidence type="ECO:0000313" key="2">
    <source>
        <dbReference type="Proteomes" id="UP000006729"/>
    </source>
</evidence>
<dbReference type="EMBL" id="CM009290">
    <property type="protein sequence ID" value="KAI9402461.1"/>
    <property type="molecule type" value="Genomic_DNA"/>
</dbReference>
<sequence length="43" mass="4576">MIIGVLGHGKAKAKLFEPHGMPYGAKNLLSSLLHCHFSSLKGS</sequence>
<gene>
    <name evidence="1" type="ORF">POPTR_001G276304v4</name>
</gene>
<protein>
    <submittedName>
        <fullName evidence="1">Uncharacterized protein</fullName>
    </submittedName>
</protein>
<keyword evidence="2" id="KW-1185">Reference proteome</keyword>
<organism evidence="1 2">
    <name type="scientific">Populus trichocarpa</name>
    <name type="common">Western balsam poplar</name>
    <name type="synonym">Populus balsamifera subsp. trichocarpa</name>
    <dbReference type="NCBI Taxonomy" id="3694"/>
    <lineage>
        <taxon>Eukaryota</taxon>
        <taxon>Viridiplantae</taxon>
        <taxon>Streptophyta</taxon>
        <taxon>Embryophyta</taxon>
        <taxon>Tracheophyta</taxon>
        <taxon>Spermatophyta</taxon>
        <taxon>Magnoliopsida</taxon>
        <taxon>eudicotyledons</taxon>
        <taxon>Gunneridae</taxon>
        <taxon>Pentapetalae</taxon>
        <taxon>rosids</taxon>
        <taxon>fabids</taxon>
        <taxon>Malpighiales</taxon>
        <taxon>Salicaceae</taxon>
        <taxon>Saliceae</taxon>
        <taxon>Populus</taxon>
    </lineage>
</organism>
<reference evidence="1 2" key="1">
    <citation type="journal article" date="2006" name="Science">
        <title>The genome of black cottonwood, Populus trichocarpa (Torr. &amp; Gray).</title>
        <authorList>
            <person name="Tuskan G.A."/>
            <person name="Difazio S."/>
            <person name="Jansson S."/>
            <person name="Bohlmann J."/>
            <person name="Grigoriev I."/>
            <person name="Hellsten U."/>
            <person name="Putnam N."/>
            <person name="Ralph S."/>
            <person name="Rombauts S."/>
            <person name="Salamov A."/>
            <person name="Schein J."/>
            <person name="Sterck L."/>
            <person name="Aerts A."/>
            <person name="Bhalerao R.R."/>
            <person name="Bhalerao R.P."/>
            <person name="Blaudez D."/>
            <person name="Boerjan W."/>
            <person name="Brun A."/>
            <person name="Brunner A."/>
            <person name="Busov V."/>
            <person name="Campbell M."/>
            <person name="Carlson J."/>
            <person name="Chalot M."/>
            <person name="Chapman J."/>
            <person name="Chen G.L."/>
            <person name="Cooper D."/>
            <person name="Coutinho P.M."/>
            <person name="Couturier J."/>
            <person name="Covert S."/>
            <person name="Cronk Q."/>
            <person name="Cunningham R."/>
            <person name="Davis J."/>
            <person name="Degroeve S."/>
            <person name="Dejardin A."/>
            <person name="Depamphilis C."/>
            <person name="Detter J."/>
            <person name="Dirks B."/>
            <person name="Dubchak I."/>
            <person name="Duplessis S."/>
            <person name="Ehlting J."/>
            <person name="Ellis B."/>
            <person name="Gendler K."/>
            <person name="Goodstein D."/>
            <person name="Gribskov M."/>
            <person name="Grimwood J."/>
            <person name="Groover A."/>
            <person name="Gunter L."/>
            <person name="Hamberger B."/>
            <person name="Heinze B."/>
            <person name="Helariutta Y."/>
            <person name="Henrissat B."/>
            <person name="Holligan D."/>
            <person name="Holt R."/>
            <person name="Huang W."/>
            <person name="Islam-Faridi N."/>
            <person name="Jones S."/>
            <person name="Jones-Rhoades M."/>
            <person name="Jorgensen R."/>
            <person name="Joshi C."/>
            <person name="Kangasjarvi J."/>
            <person name="Karlsson J."/>
            <person name="Kelleher C."/>
            <person name="Kirkpatrick R."/>
            <person name="Kirst M."/>
            <person name="Kohler A."/>
            <person name="Kalluri U."/>
            <person name="Larimer F."/>
            <person name="Leebens-Mack J."/>
            <person name="Leple J.C."/>
            <person name="Locascio P."/>
            <person name="Lou Y."/>
            <person name="Lucas S."/>
            <person name="Martin F."/>
            <person name="Montanini B."/>
            <person name="Napoli C."/>
            <person name="Nelson D.R."/>
            <person name="Nelson C."/>
            <person name="Nieminen K."/>
            <person name="Nilsson O."/>
            <person name="Pereda V."/>
            <person name="Peter G."/>
            <person name="Philippe R."/>
            <person name="Pilate G."/>
            <person name="Poliakov A."/>
            <person name="Razumovskaya J."/>
            <person name="Richardson P."/>
            <person name="Rinaldi C."/>
            <person name="Ritland K."/>
            <person name="Rouze P."/>
            <person name="Ryaboy D."/>
            <person name="Schmutz J."/>
            <person name="Schrader J."/>
            <person name="Segerman B."/>
            <person name="Shin H."/>
            <person name="Siddiqui A."/>
            <person name="Sterky F."/>
            <person name="Terry A."/>
            <person name="Tsai C.J."/>
            <person name="Uberbacher E."/>
            <person name="Unneberg P."/>
            <person name="Vahala J."/>
            <person name="Wall K."/>
            <person name="Wessler S."/>
            <person name="Yang G."/>
            <person name="Yin T."/>
            <person name="Douglas C."/>
            <person name="Marra M."/>
            <person name="Sandberg G."/>
            <person name="Van de Peer Y."/>
            <person name="Rokhsar D."/>
        </authorList>
    </citation>
    <scope>NUCLEOTIDE SEQUENCE [LARGE SCALE GENOMIC DNA]</scope>
    <source>
        <strain evidence="2">cv. Nisqually</strain>
    </source>
</reference>
<proteinExistence type="predicted"/>
<name>A0ACC0TM81_POPTR</name>
<evidence type="ECO:0000313" key="1">
    <source>
        <dbReference type="EMBL" id="KAI9402461.1"/>
    </source>
</evidence>
<accession>A0ACC0TM81</accession>